<dbReference type="GO" id="GO:0008194">
    <property type="term" value="F:UDP-glycosyltransferase activity"/>
    <property type="evidence" value="ECO:0007669"/>
    <property type="project" value="InterPro"/>
</dbReference>
<keyword evidence="1" id="KW-0328">Glycosyltransferase</keyword>
<organism evidence="4 5">
    <name type="scientific">Morella rubra</name>
    <name type="common">Chinese bayberry</name>
    <dbReference type="NCBI Taxonomy" id="262757"/>
    <lineage>
        <taxon>Eukaryota</taxon>
        <taxon>Viridiplantae</taxon>
        <taxon>Streptophyta</taxon>
        <taxon>Embryophyta</taxon>
        <taxon>Tracheophyta</taxon>
        <taxon>Spermatophyta</taxon>
        <taxon>Magnoliopsida</taxon>
        <taxon>eudicotyledons</taxon>
        <taxon>Gunneridae</taxon>
        <taxon>Pentapetalae</taxon>
        <taxon>rosids</taxon>
        <taxon>fabids</taxon>
        <taxon>Fagales</taxon>
        <taxon>Myricaceae</taxon>
        <taxon>Morella</taxon>
    </lineage>
</organism>
<proteinExistence type="predicted"/>
<dbReference type="EMBL" id="RXIC02000019">
    <property type="protein sequence ID" value="KAB1225226.1"/>
    <property type="molecule type" value="Genomic_DNA"/>
</dbReference>
<gene>
    <name evidence="4" type="ORF">CJ030_MR1G025741</name>
</gene>
<comment type="caution">
    <text evidence="4">The sequence shown here is derived from an EMBL/GenBank/DDBJ whole genome shotgun (WGS) entry which is preliminary data.</text>
</comment>
<keyword evidence="2 4" id="KW-0808">Transferase</keyword>
<dbReference type="SUPFAM" id="SSF53756">
    <property type="entry name" value="UDP-Glycosyltransferase/glycogen phosphorylase"/>
    <property type="match status" value="1"/>
</dbReference>
<dbReference type="FunFam" id="3.40.50.2000:FF:000431">
    <property type="entry name" value="UDP-glycosyltransferase 90A1"/>
    <property type="match status" value="1"/>
</dbReference>
<dbReference type="PANTHER" id="PTHR48046">
    <property type="entry name" value="UDP-GLYCOSYLTRANSFERASE 72E1"/>
    <property type="match status" value="1"/>
</dbReference>
<evidence type="ECO:0000256" key="1">
    <source>
        <dbReference type="ARBA" id="ARBA00022676"/>
    </source>
</evidence>
<evidence type="ECO:0000256" key="2">
    <source>
        <dbReference type="ARBA" id="ARBA00022679"/>
    </source>
</evidence>
<dbReference type="OrthoDB" id="5835829at2759"/>
<accession>A0A6A1WL55</accession>
<feature type="region of interest" description="Disordered" evidence="3">
    <location>
        <begin position="519"/>
        <end position="538"/>
    </location>
</feature>
<dbReference type="CDD" id="cd03784">
    <property type="entry name" value="GT1_Gtf-like"/>
    <property type="match status" value="1"/>
</dbReference>
<protein>
    <submittedName>
        <fullName evidence="4">Hydroquinone glucosyltransferase</fullName>
    </submittedName>
</protein>
<dbReference type="InterPro" id="IPR002213">
    <property type="entry name" value="UDP_glucos_trans"/>
</dbReference>
<dbReference type="AlphaFoldDB" id="A0A6A1WL55"/>
<dbReference type="PANTHER" id="PTHR48046:SF6">
    <property type="entry name" value="GLYCOSYLTRANSFERASE"/>
    <property type="match status" value="1"/>
</dbReference>
<dbReference type="Pfam" id="PF00201">
    <property type="entry name" value="UDPGT"/>
    <property type="match status" value="1"/>
</dbReference>
<evidence type="ECO:0000313" key="5">
    <source>
        <dbReference type="Proteomes" id="UP000516437"/>
    </source>
</evidence>
<sequence length="538" mass="60394">MLNVLCASLSVVQKCQSSSIPKIENEDNSQLHTEEQKIEQILQREKSAAGILCQLKTRHDAQASSLPLTKDVLGIVATLGQLEDDNLSRLFAEYLGVETMLAIVYKTYEGVKALETYDKEGCIKKSSGLHRLGASIGRTLDDRFLVICLENLMHKSHILSFSLTMQTCVVKLERLVLWFSIPSSTNQATPVAASQRMRPPHEKEFLKRANKTTLSLHNPHLFITPSFQDKKLYMEMDQQKPHIAILPSPGIRHSIPLIELAKVLALHYNFHVTCIMPTIGPPSKAMTTVLEALPISIDRVFLPPCLVTTTWFAAFIGDVYHVFGCEAFEVAKEFKVMPYVFVSISATVLSLGLHMPKLDETVQGEFRELPEPLKLPRWSIPIQGTDLLDALLDRQTKWYKLFLSHVKRLRLAERINQTRILRHGSIGGFLTHCGWNSTLEGIASGIPLIAWPLFAEQRMNAVLLTEDLKVALRQKANEEGLIEREEIARVIKDLMASEEGKRVQNRMKDLKIAAEKALTGDGSSKRALSEWASKMASN</sequence>
<name>A0A6A1WL55_9ROSI</name>
<dbReference type="Gene3D" id="3.40.50.2000">
    <property type="entry name" value="Glycogen Phosphorylase B"/>
    <property type="match status" value="3"/>
</dbReference>
<keyword evidence="5" id="KW-1185">Reference proteome</keyword>
<dbReference type="Proteomes" id="UP000516437">
    <property type="component" value="Chromosome 1"/>
</dbReference>
<reference evidence="4 5" key="1">
    <citation type="journal article" date="2019" name="Plant Biotechnol. J.">
        <title>The red bayberry genome and genetic basis of sex determination.</title>
        <authorList>
            <person name="Jia H.M."/>
            <person name="Jia H.J."/>
            <person name="Cai Q.L."/>
            <person name="Wang Y."/>
            <person name="Zhao H.B."/>
            <person name="Yang W.F."/>
            <person name="Wang G.Y."/>
            <person name="Li Y.H."/>
            <person name="Zhan D.L."/>
            <person name="Shen Y.T."/>
            <person name="Niu Q.F."/>
            <person name="Chang L."/>
            <person name="Qiu J."/>
            <person name="Zhao L."/>
            <person name="Xie H.B."/>
            <person name="Fu W.Y."/>
            <person name="Jin J."/>
            <person name="Li X.W."/>
            <person name="Jiao Y."/>
            <person name="Zhou C.C."/>
            <person name="Tu T."/>
            <person name="Chai C.Y."/>
            <person name="Gao J.L."/>
            <person name="Fan L.J."/>
            <person name="van de Weg E."/>
            <person name="Wang J.Y."/>
            <person name="Gao Z.S."/>
        </authorList>
    </citation>
    <scope>NUCLEOTIDE SEQUENCE [LARGE SCALE GENOMIC DNA]</scope>
    <source>
        <tissue evidence="4">Leaves</tissue>
    </source>
</reference>
<evidence type="ECO:0000313" key="4">
    <source>
        <dbReference type="EMBL" id="KAB1225226.1"/>
    </source>
</evidence>
<evidence type="ECO:0000256" key="3">
    <source>
        <dbReference type="SAM" id="MobiDB-lite"/>
    </source>
</evidence>